<feature type="transmembrane region" description="Helical" evidence="2">
    <location>
        <begin position="112"/>
        <end position="132"/>
    </location>
</feature>
<dbReference type="Gene3D" id="1.10.287.70">
    <property type="match status" value="1"/>
</dbReference>
<evidence type="ECO:0000256" key="2">
    <source>
        <dbReference type="SAM" id="Phobius"/>
    </source>
</evidence>
<dbReference type="PANTHER" id="PTHR10153">
    <property type="entry name" value="SMALL CONDUCTANCE CALCIUM-ACTIVATED POTASSIUM CHANNEL"/>
    <property type="match status" value="1"/>
</dbReference>
<feature type="transmembrane region" description="Helical" evidence="2">
    <location>
        <begin position="61"/>
        <end position="80"/>
    </location>
</feature>
<feature type="region of interest" description="Disordered" evidence="1">
    <location>
        <begin position="424"/>
        <end position="446"/>
    </location>
</feature>
<protein>
    <recommendedName>
        <fullName evidence="5">Transmembrane protein</fullName>
    </recommendedName>
</protein>
<dbReference type="Proteomes" id="UP000039865">
    <property type="component" value="Unassembled WGS sequence"/>
</dbReference>
<keyword evidence="2" id="KW-1133">Transmembrane helix</keyword>
<dbReference type="InParanoid" id="A0A078AZA6"/>
<feature type="region of interest" description="Disordered" evidence="1">
    <location>
        <begin position="370"/>
        <end position="411"/>
    </location>
</feature>
<reference evidence="3 4" key="1">
    <citation type="submission" date="2014-06" db="EMBL/GenBank/DDBJ databases">
        <authorList>
            <person name="Swart Estienne"/>
        </authorList>
    </citation>
    <scope>NUCLEOTIDE SEQUENCE [LARGE SCALE GENOMIC DNA]</scope>
    <source>
        <strain evidence="3 4">130c</strain>
    </source>
</reference>
<feature type="compositionally biased region" description="Basic and acidic residues" evidence="1">
    <location>
        <begin position="466"/>
        <end position="478"/>
    </location>
</feature>
<dbReference type="SUPFAM" id="SSF81324">
    <property type="entry name" value="Voltage-gated potassium channels"/>
    <property type="match status" value="1"/>
</dbReference>
<feature type="compositionally biased region" description="Basic residues" evidence="1">
    <location>
        <begin position="378"/>
        <end position="392"/>
    </location>
</feature>
<feature type="compositionally biased region" description="Basic and acidic residues" evidence="1">
    <location>
        <begin position="424"/>
        <end position="442"/>
    </location>
</feature>
<feature type="compositionally biased region" description="Basic and acidic residues" evidence="1">
    <location>
        <begin position="487"/>
        <end position="499"/>
    </location>
</feature>
<evidence type="ECO:0008006" key="5">
    <source>
        <dbReference type="Google" id="ProtNLM"/>
    </source>
</evidence>
<proteinExistence type="predicted"/>
<dbReference type="AlphaFoldDB" id="A0A078AZA6"/>
<gene>
    <name evidence="3" type="primary">Contig17579.g18697</name>
    <name evidence="3" type="ORF">STYLEM_16584</name>
</gene>
<keyword evidence="2" id="KW-0472">Membrane</keyword>
<dbReference type="GO" id="GO:0016020">
    <property type="term" value="C:membrane"/>
    <property type="evidence" value="ECO:0007669"/>
    <property type="project" value="InterPro"/>
</dbReference>
<name>A0A078AZA6_STYLE</name>
<dbReference type="GO" id="GO:0016286">
    <property type="term" value="F:small conductance calcium-activated potassium channel activity"/>
    <property type="evidence" value="ECO:0007669"/>
    <property type="project" value="InterPro"/>
</dbReference>
<evidence type="ECO:0000313" key="3">
    <source>
        <dbReference type="EMBL" id="CDW87479.1"/>
    </source>
</evidence>
<keyword evidence="4" id="KW-1185">Reference proteome</keyword>
<dbReference type="InterPro" id="IPR015449">
    <property type="entry name" value="K_chnl_Ca-activ_SK"/>
</dbReference>
<sequence length="590" mass="70054">MEEEEVYVPRKGMKRQVQDSKYFRQLFFEFILCLLHNPPYIDKIIRVDQMGKQLRYPISTLITSIMYLRSYLFFRVFTIFTDYRSQMSDKICAKIGIEANVTFALKSSYKKFPFLLLAFSFLITVISFGLSVQQFERPYYDDSDLEPISRTDSRYQDYELASNGIWLVAVTMTTGKLILICQHYQLDSEIIFQDHMLEDLQWLDQHLIYAKKECQVKAVSCIANFYRLRILIRNVSLPGYQEDLKFQKEFKQNKVRYFVKMQNSFHEFYLERLKLKKRYLGEAAFIKAITDKIDSDIGMIGFILSSIKEISLEVDQFVELQEKQIQVLKKTNKNFKLLNIVTNRFNPQGPSQVFFQQSQEAYRMAMQEKQLREQRERSMKKKRRRQKKKKVAIKQDQDDEPGGAIKEDAFSKRMKEFSKKIDEKIEKHEHSQTQSQREEVKAEVVVSPRTQLQQLFSDEIQYEKKDWDDNRSKKKASERGGSQYISFKEKTSKNEDSKRSYKIRDRIFKEKDDIPQTEAEEKNSNLDKIIGKMIRKGNDTNFNKDFRGQNPMQTLQSNLRSQSQRAIVVGNTNAKQPSDYFQNYSIRRVQ</sequence>
<keyword evidence="2" id="KW-0812">Transmembrane</keyword>
<dbReference type="EMBL" id="CCKQ01015652">
    <property type="protein sequence ID" value="CDW87479.1"/>
    <property type="molecule type" value="Genomic_DNA"/>
</dbReference>
<evidence type="ECO:0000313" key="4">
    <source>
        <dbReference type="Proteomes" id="UP000039865"/>
    </source>
</evidence>
<accession>A0A078AZA6</accession>
<feature type="region of interest" description="Disordered" evidence="1">
    <location>
        <begin position="466"/>
        <end position="499"/>
    </location>
</feature>
<organism evidence="3 4">
    <name type="scientific">Stylonychia lemnae</name>
    <name type="common">Ciliate</name>
    <dbReference type="NCBI Taxonomy" id="5949"/>
    <lineage>
        <taxon>Eukaryota</taxon>
        <taxon>Sar</taxon>
        <taxon>Alveolata</taxon>
        <taxon>Ciliophora</taxon>
        <taxon>Intramacronucleata</taxon>
        <taxon>Spirotrichea</taxon>
        <taxon>Stichotrichia</taxon>
        <taxon>Sporadotrichida</taxon>
        <taxon>Oxytrichidae</taxon>
        <taxon>Stylonychinae</taxon>
        <taxon>Stylonychia</taxon>
    </lineage>
</organism>
<evidence type="ECO:0000256" key="1">
    <source>
        <dbReference type="SAM" id="MobiDB-lite"/>
    </source>
</evidence>